<dbReference type="Proteomes" id="UP000198348">
    <property type="component" value="Unassembled WGS sequence"/>
</dbReference>
<evidence type="ECO:0000313" key="1">
    <source>
        <dbReference type="EMBL" id="SNR98964.1"/>
    </source>
</evidence>
<organism evidence="1 2">
    <name type="scientific">Haloechinothrix alba</name>
    <dbReference type="NCBI Taxonomy" id="664784"/>
    <lineage>
        <taxon>Bacteria</taxon>
        <taxon>Bacillati</taxon>
        <taxon>Actinomycetota</taxon>
        <taxon>Actinomycetes</taxon>
        <taxon>Pseudonocardiales</taxon>
        <taxon>Pseudonocardiaceae</taxon>
        <taxon>Haloechinothrix</taxon>
    </lineage>
</organism>
<gene>
    <name evidence="1" type="ORF">SAMN06265360_1596</name>
</gene>
<feature type="non-terminal residue" evidence="1">
    <location>
        <position position="41"/>
    </location>
</feature>
<dbReference type="EMBL" id="FZNW01000059">
    <property type="protein sequence ID" value="SNR98964.1"/>
    <property type="molecule type" value="Genomic_DNA"/>
</dbReference>
<protein>
    <submittedName>
        <fullName evidence="1">Uncharacterized protein</fullName>
    </submittedName>
</protein>
<dbReference type="AlphaFoldDB" id="A0A239AVA9"/>
<evidence type="ECO:0000313" key="2">
    <source>
        <dbReference type="Proteomes" id="UP000198348"/>
    </source>
</evidence>
<accession>A0A239AVA9</accession>
<keyword evidence="2" id="KW-1185">Reference proteome</keyword>
<proteinExistence type="predicted"/>
<reference evidence="2" key="1">
    <citation type="submission" date="2017-06" db="EMBL/GenBank/DDBJ databases">
        <authorList>
            <person name="Varghese N."/>
            <person name="Submissions S."/>
        </authorList>
    </citation>
    <scope>NUCLEOTIDE SEQUENCE [LARGE SCALE GENOMIC DNA]</scope>
    <source>
        <strain evidence="2">DSM 45207</strain>
    </source>
</reference>
<sequence length="41" mass="4798">MTVRDSRPGIDRLWEGLTSFRYSLFRLETLQQYSGSSEDEA</sequence>
<name>A0A239AVA9_9PSEU</name>